<evidence type="ECO:0000313" key="5">
    <source>
        <dbReference type="Proteomes" id="UP000183868"/>
    </source>
</evidence>
<dbReference type="InParanoid" id="H1XWX9"/>
<dbReference type="EMBL" id="CP018099">
    <property type="protein sequence ID" value="APF19532.1"/>
    <property type="molecule type" value="Genomic_DNA"/>
</dbReference>
<evidence type="ECO:0000256" key="1">
    <source>
        <dbReference type="SAM" id="SignalP"/>
    </source>
</evidence>
<dbReference type="Proteomes" id="UP000004671">
    <property type="component" value="Chromosome"/>
</dbReference>
<evidence type="ECO:0000313" key="2">
    <source>
        <dbReference type="EMBL" id="APF19532.1"/>
    </source>
</evidence>
<dbReference type="OrthoDB" id="9814448at2"/>
<dbReference type="KEGG" id="caby:Cabys_2784"/>
<protein>
    <submittedName>
        <fullName evidence="2">Outer membrane protein assembly factor BamD, BamD/ComL family</fullName>
    </submittedName>
</protein>
<name>H1XWX9_CALAY</name>
<dbReference type="PaxDb" id="880073-Calab_0012"/>
<dbReference type="SUPFAM" id="SSF48452">
    <property type="entry name" value="TPR-like"/>
    <property type="match status" value="1"/>
</dbReference>
<dbReference type="InterPro" id="IPR011990">
    <property type="entry name" value="TPR-like_helical_dom_sf"/>
</dbReference>
<dbReference type="SUPFAM" id="SSF81901">
    <property type="entry name" value="HCP-like"/>
    <property type="match status" value="1"/>
</dbReference>
<dbReference type="RefSeq" id="WP_006926517.1">
    <property type="nucleotide sequence ID" value="NZ_CM001402.1"/>
</dbReference>
<evidence type="ECO:0000313" key="4">
    <source>
        <dbReference type="Proteomes" id="UP000004671"/>
    </source>
</evidence>
<dbReference type="AlphaFoldDB" id="H1XWX9"/>
<dbReference type="Pfam" id="PF13174">
    <property type="entry name" value="TPR_6"/>
    <property type="match status" value="1"/>
</dbReference>
<feature type="chain" id="PRO_5010834668" evidence="1">
    <location>
        <begin position="22"/>
        <end position="424"/>
    </location>
</feature>
<keyword evidence="1" id="KW-0732">Signal</keyword>
<dbReference type="HOGENOM" id="CLU_646690_0_0_0"/>
<accession>H1XWX9</accession>
<organism evidence="3 4">
    <name type="scientific">Caldithrix abyssi DSM 13497</name>
    <dbReference type="NCBI Taxonomy" id="880073"/>
    <lineage>
        <taxon>Bacteria</taxon>
        <taxon>Pseudomonadati</taxon>
        <taxon>Calditrichota</taxon>
        <taxon>Calditrichia</taxon>
        <taxon>Calditrichales</taxon>
        <taxon>Calditrichaceae</taxon>
        <taxon>Caldithrix</taxon>
    </lineage>
</organism>
<feature type="signal peptide" evidence="1">
    <location>
        <begin position="1"/>
        <end position="21"/>
    </location>
</feature>
<reference evidence="3 4" key="1">
    <citation type="submission" date="2011-09" db="EMBL/GenBank/DDBJ databases">
        <title>The permanent draft genome of Caldithrix abyssi DSM 13497.</title>
        <authorList>
            <consortium name="US DOE Joint Genome Institute (JGI-PGF)"/>
            <person name="Lucas S."/>
            <person name="Han J."/>
            <person name="Lapidus A."/>
            <person name="Bruce D."/>
            <person name="Goodwin L."/>
            <person name="Pitluck S."/>
            <person name="Peters L."/>
            <person name="Kyrpides N."/>
            <person name="Mavromatis K."/>
            <person name="Ivanova N."/>
            <person name="Mikhailova N."/>
            <person name="Chertkov O."/>
            <person name="Detter J.C."/>
            <person name="Tapia R."/>
            <person name="Han C."/>
            <person name="Land M."/>
            <person name="Hauser L."/>
            <person name="Markowitz V."/>
            <person name="Cheng J.-F."/>
            <person name="Hugenholtz P."/>
            <person name="Woyke T."/>
            <person name="Wu D."/>
            <person name="Spring S."/>
            <person name="Brambilla E."/>
            <person name="Klenk H.-P."/>
            <person name="Eisen J.A."/>
        </authorList>
    </citation>
    <scope>NUCLEOTIDE SEQUENCE [LARGE SCALE GENOMIC DNA]</scope>
    <source>
        <strain evidence="3 4">DSM 13497</strain>
    </source>
</reference>
<dbReference type="Gene3D" id="1.25.40.10">
    <property type="entry name" value="Tetratricopeptide repeat domain"/>
    <property type="match status" value="3"/>
</dbReference>
<dbReference type="EMBL" id="CM001402">
    <property type="protein sequence ID" value="EHO39666.1"/>
    <property type="molecule type" value="Genomic_DNA"/>
</dbReference>
<dbReference type="Proteomes" id="UP000183868">
    <property type="component" value="Chromosome"/>
</dbReference>
<gene>
    <name evidence="2" type="ORF">Cabys_2784</name>
    <name evidence="3" type="ORF">Calab_0012</name>
</gene>
<dbReference type="STRING" id="880073.Cabys_2784"/>
<reference evidence="2 5" key="2">
    <citation type="submission" date="2016-11" db="EMBL/GenBank/DDBJ databases">
        <title>Genomic analysis of Caldithrix abyssi and proposal of a novel bacterial phylum Caldithrichaeota.</title>
        <authorList>
            <person name="Kublanov I."/>
            <person name="Sigalova O."/>
            <person name="Gavrilov S."/>
            <person name="Lebedinsky A."/>
            <person name="Ivanova N."/>
            <person name="Daum C."/>
            <person name="Reddy T."/>
            <person name="Klenk H.P."/>
            <person name="Goker M."/>
            <person name="Reva O."/>
            <person name="Miroshnichenko M."/>
            <person name="Kyprides N."/>
            <person name="Woyke T."/>
            <person name="Gelfand M."/>
        </authorList>
    </citation>
    <scope>NUCLEOTIDE SEQUENCE [LARGE SCALE GENOMIC DNA]</scope>
    <source>
        <strain evidence="2 5">LF13</strain>
    </source>
</reference>
<evidence type="ECO:0000313" key="3">
    <source>
        <dbReference type="EMBL" id="EHO39666.1"/>
    </source>
</evidence>
<proteinExistence type="predicted"/>
<sequence precursor="true">MYRKIFIVLAALLLVSTALKAQNKNDFLNEQLAFLQQMYFENQDHADDDFLVEQFELFLKKHPFYRQNDQILWMYGNLLENKKQIARALFQYLKLGVLFPNSALATEARNRIHQLIDQKTPMCLVDCQEALETYIDQSHFHENQIEGLFSVFSLIFSQNLSCFDEPLLEELTLFEQSCHEFDFSQDLLLYWKGILLKRMKKYSQAYGHFKKLQHLFSRSSLLPSALFESSFIAYRHLKRFTQARDGFVRLINHFPDDRHSPLAQFYLAELYAESLDSLNAGIDNYRLFLDAFPQHPLHAQAFKRLTFLYLKAQRYEEAITLIGLNLNRHAGDSSMVALVDSMANVFENTFQKYEMAARCYVLLASQLPPGEKTPYYLYRAARIYYKKMKDRARAEDICNRLTANFADTPYAEKCKLLLKQPIKK</sequence>
<keyword evidence="4" id="KW-1185">Reference proteome</keyword>
<dbReference type="InterPro" id="IPR019734">
    <property type="entry name" value="TPR_rpt"/>
</dbReference>